<keyword evidence="7" id="KW-1185">Reference proteome</keyword>
<dbReference type="Proteomes" id="UP000192790">
    <property type="component" value="Unassembled WGS sequence"/>
</dbReference>
<keyword evidence="3" id="KW-0547">Nucleotide-binding</keyword>
<dbReference type="Gene3D" id="3.40.50.300">
    <property type="entry name" value="P-loop containing nucleotide triphosphate hydrolases"/>
    <property type="match status" value="1"/>
</dbReference>
<dbReference type="PANTHER" id="PTHR42711">
    <property type="entry name" value="ABC TRANSPORTER ATP-BINDING PROTEIN"/>
    <property type="match status" value="1"/>
</dbReference>
<dbReference type="InterPro" id="IPR050763">
    <property type="entry name" value="ABC_transporter_ATP-binding"/>
</dbReference>
<keyword evidence="2" id="KW-0813">Transport</keyword>
<dbReference type="STRING" id="1122930.SAMN02745168_0742"/>
<dbReference type="GO" id="GO:0005524">
    <property type="term" value="F:ATP binding"/>
    <property type="evidence" value="ECO:0007669"/>
    <property type="project" value="UniProtKB-KW"/>
</dbReference>
<evidence type="ECO:0000256" key="1">
    <source>
        <dbReference type="ARBA" id="ARBA00005417"/>
    </source>
</evidence>
<evidence type="ECO:0000256" key="3">
    <source>
        <dbReference type="ARBA" id="ARBA00022741"/>
    </source>
</evidence>
<dbReference type="RefSeq" id="WP_084233355.1">
    <property type="nucleotide sequence ID" value="NZ_FWXW01000001.1"/>
</dbReference>
<accession>A0A1W1YWX5</accession>
<dbReference type="GO" id="GO:0016887">
    <property type="term" value="F:ATP hydrolysis activity"/>
    <property type="evidence" value="ECO:0007669"/>
    <property type="project" value="InterPro"/>
</dbReference>
<dbReference type="InterPro" id="IPR003593">
    <property type="entry name" value="AAA+_ATPase"/>
</dbReference>
<organism evidence="6 7">
    <name type="scientific">Papillibacter cinnamivorans DSM 12816</name>
    <dbReference type="NCBI Taxonomy" id="1122930"/>
    <lineage>
        <taxon>Bacteria</taxon>
        <taxon>Bacillati</taxon>
        <taxon>Bacillota</taxon>
        <taxon>Clostridia</taxon>
        <taxon>Eubacteriales</taxon>
        <taxon>Oscillospiraceae</taxon>
        <taxon>Papillibacter</taxon>
    </lineage>
</organism>
<dbReference type="InterPro" id="IPR027417">
    <property type="entry name" value="P-loop_NTPase"/>
</dbReference>
<evidence type="ECO:0000313" key="7">
    <source>
        <dbReference type="Proteomes" id="UP000192790"/>
    </source>
</evidence>
<dbReference type="InterPro" id="IPR003439">
    <property type="entry name" value="ABC_transporter-like_ATP-bd"/>
</dbReference>
<reference evidence="6 7" key="1">
    <citation type="submission" date="2017-04" db="EMBL/GenBank/DDBJ databases">
        <authorList>
            <person name="Afonso C.L."/>
            <person name="Miller P.J."/>
            <person name="Scott M.A."/>
            <person name="Spackman E."/>
            <person name="Goraichik I."/>
            <person name="Dimitrov K.M."/>
            <person name="Suarez D.L."/>
            <person name="Swayne D.E."/>
        </authorList>
    </citation>
    <scope>NUCLEOTIDE SEQUENCE [LARGE SCALE GENOMIC DNA]</scope>
    <source>
        <strain evidence="6 7">DSM 12816</strain>
    </source>
</reference>
<evidence type="ECO:0000259" key="5">
    <source>
        <dbReference type="PROSITE" id="PS50893"/>
    </source>
</evidence>
<feature type="domain" description="ABC transporter" evidence="5">
    <location>
        <begin position="4"/>
        <end position="233"/>
    </location>
</feature>
<evidence type="ECO:0000256" key="4">
    <source>
        <dbReference type="ARBA" id="ARBA00022840"/>
    </source>
</evidence>
<dbReference type="Pfam" id="PF00005">
    <property type="entry name" value="ABC_tran"/>
    <property type="match status" value="1"/>
</dbReference>
<name>A0A1W1YWX5_9FIRM</name>
<dbReference type="AlphaFoldDB" id="A0A1W1YWX5"/>
<comment type="similarity">
    <text evidence="1">Belongs to the ABC transporter superfamily.</text>
</comment>
<dbReference type="PROSITE" id="PS50893">
    <property type="entry name" value="ABC_TRANSPORTER_2"/>
    <property type="match status" value="1"/>
</dbReference>
<proteinExistence type="inferred from homology"/>
<dbReference type="OrthoDB" id="9804819at2"/>
<dbReference type="SUPFAM" id="SSF52540">
    <property type="entry name" value="P-loop containing nucleoside triphosphate hydrolases"/>
    <property type="match status" value="1"/>
</dbReference>
<sequence length="241" mass="26076">MKAIETLGLTKRYGAKTAVDGLNLEIERGELFALLGVNGAGKTTTIKMISGLTKPTGGDARILGYSIVSEPIRVKERINVSPQETATAPNLTVRENLELIAGIYGESRERSRRKAEEMISAFGLGEFAHVRSKTLSGGLMRRLSIAMALISEPEVLFLDEPTLGLDVIARRELWAAIEKLKGRVTMILTTHYMEEAEALSDRVGVMAGGRLKAVGTAGELTERTKAKNFEDAFIALAEGEG</sequence>
<evidence type="ECO:0000256" key="2">
    <source>
        <dbReference type="ARBA" id="ARBA00022448"/>
    </source>
</evidence>
<keyword evidence="4 6" id="KW-0067">ATP-binding</keyword>
<protein>
    <submittedName>
        <fullName evidence="6">ABC-2 type transport system ATP-binding protein</fullName>
    </submittedName>
</protein>
<dbReference type="EMBL" id="FWXW01000001">
    <property type="protein sequence ID" value="SMC40710.1"/>
    <property type="molecule type" value="Genomic_DNA"/>
</dbReference>
<evidence type="ECO:0000313" key="6">
    <source>
        <dbReference type="EMBL" id="SMC40710.1"/>
    </source>
</evidence>
<dbReference type="SMART" id="SM00382">
    <property type="entry name" value="AAA"/>
    <property type="match status" value="1"/>
</dbReference>
<gene>
    <name evidence="6" type="ORF">SAMN02745168_0742</name>
</gene>
<dbReference type="PANTHER" id="PTHR42711:SF5">
    <property type="entry name" value="ABC TRANSPORTER ATP-BINDING PROTEIN NATA"/>
    <property type="match status" value="1"/>
</dbReference>